<feature type="region of interest" description="Disordered" evidence="1">
    <location>
        <begin position="26"/>
        <end position="45"/>
    </location>
</feature>
<dbReference type="InterPro" id="IPR003615">
    <property type="entry name" value="HNH_nuc"/>
</dbReference>
<proteinExistence type="predicted"/>
<evidence type="ECO:0000313" key="2">
    <source>
        <dbReference type="EMBL" id="CCA74432.1"/>
    </source>
</evidence>
<accession>G4TSY9</accession>
<dbReference type="PANTHER" id="PTHR37827">
    <property type="entry name" value="TUDOR DOMAIN-CONTAINING PROTEIN"/>
    <property type="match status" value="1"/>
</dbReference>
<comment type="caution">
    <text evidence="2">The sequence shown here is derived from an EMBL/GenBank/DDBJ whole genome shotgun (WGS) entry which is preliminary data.</text>
</comment>
<protein>
    <recommendedName>
        <fullName evidence="4">HNH domain-containing protein</fullName>
    </recommendedName>
</protein>
<evidence type="ECO:0008006" key="4">
    <source>
        <dbReference type="Google" id="ProtNLM"/>
    </source>
</evidence>
<name>G4TSY9_SERID</name>
<evidence type="ECO:0000256" key="1">
    <source>
        <dbReference type="SAM" id="MobiDB-lite"/>
    </source>
</evidence>
<dbReference type="EMBL" id="CAFZ01000312">
    <property type="protein sequence ID" value="CCA74432.1"/>
    <property type="molecule type" value="Genomic_DNA"/>
</dbReference>
<dbReference type="OMA" id="WHDEWML"/>
<keyword evidence="3" id="KW-1185">Reference proteome</keyword>
<gene>
    <name evidence="2" type="ORF">PIIN_08385</name>
</gene>
<evidence type="ECO:0000313" key="3">
    <source>
        <dbReference type="Proteomes" id="UP000007148"/>
    </source>
</evidence>
<dbReference type="InParanoid" id="G4TSY9"/>
<dbReference type="OrthoDB" id="4850648at2759"/>
<sequence length="245" mass="28068">MAGEQTPYLDTLKDCTAYQVIQASSGLQKKKGRSIKQKQPDAELSQDELAEELDEFISYLTQEAYEALPESLKSNSTQLDESQVEKLQLASIPVPPAFAESLVTYSLVESEGDAEDAFQSIMKAFTEELSSLVTEAREASLPPKHGWKSTRCENCEICHRDVPLTYHHLIPRSTHDKVLRRKWHPPEMLNVVAWLCRPCHTAVHRSAPNEDLARYYYSVELLMERESIQRWAQYASRQRWGVRRG</sequence>
<organism evidence="2 3">
    <name type="scientific">Serendipita indica (strain DSM 11827)</name>
    <name type="common">Root endophyte fungus</name>
    <name type="synonym">Piriformospora indica</name>
    <dbReference type="NCBI Taxonomy" id="1109443"/>
    <lineage>
        <taxon>Eukaryota</taxon>
        <taxon>Fungi</taxon>
        <taxon>Dikarya</taxon>
        <taxon>Basidiomycota</taxon>
        <taxon>Agaricomycotina</taxon>
        <taxon>Agaricomycetes</taxon>
        <taxon>Sebacinales</taxon>
        <taxon>Serendipitaceae</taxon>
        <taxon>Serendipita</taxon>
    </lineage>
</organism>
<dbReference type="HOGENOM" id="CLU_074184_1_0_1"/>
<dbReference type="PANTHER" id="PTHR37827:SF1">
    <property type="entry name" value="HNH DOMAIN-CONTAINING PROTEIN"/>
    <property type="match status" value="1"/>
</dbReference>
<dbReference type="CDD" id="cd00085">
    <property type="entry name" value="HNHc"/>
    <property type="match status" value="1"/>
</dbReference>
<reference evidence="2 3" key="1">
    <citation type="journal article" date="2011" name="PLoS Pathog.">
        <title>Endophytic Life Strategies Decoded by Genome and Transcriptome Analyses of the Mutualistic Root Symbiont Piriformospora indica.</title>
        <authorList>
            <person name="Zuccaro A."/>
            <person name="Lahrmann U."/>
            <person name="Guldener U."/>
            <person name="Langen G."/>
            <person name="Pfiffi S."/>
            <person name="Biedenkopf D."/>
            <person name="Wong P."/>
            <person name="Samans B."/>
            <person name="Grimm C."/>
            <person name="Basiewicz M."/>
            <person name="Murat C."/>
            <person name="Martin F."/>
            <person name="Kogel K.H."/>
        </authorList>
    </citation>
    <scope>NUCLEOTIDE SEQUENCE [LARGE SCALE GENOMIC DNA]</scope>
    <source>
        <strain evidence="2 3">DSM 11827</strain>
    </source>
</reference>
<dbReference type="Proteomes" id="UP000007148">
    <property type="component" value="Unassembled WGS sequence"/>
</dbReference>
<dbReference type="eggNOG" id="ENOG502S89B">
    <property type="taxonomic scope" value="Eukaryota"/>
</dbReference>
<dbReference type="STRING" id="1109443.G4TSY9"/>
<dbReference type="AlphaFoldDB" id="G4TSY9"/>